<protein>
    <submittedName>
        <fullName evidence="1">Uncharacterized protein</fullName>
    </submittedName>
</protein>
<dbReference type="RefSeq" id="XP_033381648.1">
    <property type="nucleotide sequence ID" value="XM_033522220.1"/>
</dbReference>
<dbReference type="EMBL" id="ML978071">
    <property type="protein sequence ID" value="KAF2013309.1"/>
    <property type="molecule type" value="Genomic_DNA"/>
</dbReference>
<evidence type="ECO:0000313" key="2">
    <source>
        <dbReference type="Proteomes" id="UP000799778"/>
    </source>
</evidence>
<dbReference type="GeneID" id="54279617"/>
<proteinExistence type="predicted"/>
<accession>A0A6A5XKA5</accession>
<reference evidence="1" key="1">
    <citation type="journal article" date="2020" name="Stud. Mycol.">
        <title>101 Dothideomycetes genomes: a test case for predicting lifestyles and emergence of pathogens.</title>
        <authorList>
            <person name="Haridas S."/>
            <person name="Albert R."/>
            <person name="Binder M."/>
            <person name="Bloem J."/>
            <person name="Labutti K."/>
            <person name="Salamov A."/>
            <person name="Andreopoulos B."/>
            <person name="Baker S."/>
            <person name="Barry K."/>
            <person name="Bills G."/>
            <person name="Bluhm B."/>
            <person name="Cannon C."/>
            <person name="Castanera R."/>
            <person name="Culley D."/>
            <person name="Daum C."/>
            <person name="Ezra D."/>
            <person name="Gonzalez J."/>
            <person name="Henrissat B."/>
            <person name="Kuo A."/>
            <person name="Liang C."/>
            <person name="Lipzen A."/>
            <person name="Lutzoni F."/>
            <person name="Magnuson J."/>
            <person name="Mondo S."/>
            <person name="Nolan M."/>
            <person name="Ohm R."/>
            <person name="Pangilinan J."/>
            <person name="Park H.-J."/>
            <person name="Ramirez L."/>
            <person name="Alfaro M."/>
            <person name="Sun H."/>
            <person name="Tritt A."/>
            <person name="Yoshinaga Y."/>
            <person name="Zwiers L.-H."/>
            <person name="Turgeon B."/>
            <person name="Goodwin S."/>
            <person name="Spatafora J."/>
            <person name="Crous P."/>
            <person name="Grigoriev I."/>
        </authorList>
    </citation>
    <scope>NUCLEOTIDE SEQUENCE</scope>
    <source>
        <strain evidence="1">CBS 175.79</strain>
    </source>
</reference>
<organism evidence="1 2">
    <name type="scientific">Aaosphaeria arxii CBS 175.79</name>
    <dbReference type="NCBI Taxonomy" id="1450172"/>
    <lineage>
        <taxon>Eukaryota</taxon>
        <taxon>Fungi</taxon>
        <taxon>Dikarya</taxon>
        <taxon>Ascomycota</taxon>
        <taxon>Pezizomycotina</taxon>
        <taxon>Dothideomycetes</taxon>
        <taxon>Pleosporomycetidae</taxon>
        <taxon>Pleosporales</taxon>
        <taxon>Pleosporales incertae sedis</taxon>
        <taxon>Aaosphaeria</taxon>
    </lineage>
</organism>
<sequence>MNGWGSGILTAQPSKHNVNWLCGGRKQKRSFLYTYAHQSRLTIQQPGTPWPTTAIIAAHFVTRLAACRLSPLVLSLANQAHRFRTNCQVTTIRFTCTLYVLLPQQATYIQLSKKPSLSVKRTLYGLLLMLFTEVLRVHDSTCRKMNMCLLTLSQIRYGLLCTSRCFLRSPMPIAQDRRELALWLSSCSCSKRNVDGDQTLDHCLKAPHYAQSFPLRARAALRDLLSQELG</sequence>
<evidence type="ECO:0000313" key="1">
    <source>
        <dbReference type="EMBL" id="KAF2013309.1"/>
    </source>
</evidence>
<keyword evidence="2" id="KW-1185">Reference proteome</keyword>
<dbReference type="Proteomes" id="UP000799778">
    <property type="component" value="Unassembled WGS sequence"/>
</dbReference>
<gene>
    <name evidence="1" type="ORF">BU24DRAFT_234611</name>
</gene>
<dbReference type="AlphaFoldDB" id="A0A6A5XKA5"/>
<name>A0A6A5XKA5_9PLEO</name>